<keyword evidence="2" id="KW-1185">Reference proteome</keyword>
<organism evidence="1 2">
    <name type="scientific">Striga hermonthica</name>
    <name type="common">Purple witchweed</name>
    <name type="synonym">Buchnera hermonthica</name>
    <dbReference type="NCBI Taxonomy" id="68872"/>
    <lineage>
        <taxon>Eukaryota</taxon>
        <taxon>Viridiplantae</taxon>
        <taxon>Streptophyta</taxon>
        <taxon>Embryophyta</taxon>
        <taxon>Tracheophyta</taxon>
        <taxon>Spermatophyta</taxon>
        <taxon>Magnoliopsida</taxon>
        <taxon>eudicotyledons</taxon>
        <taxon>Gunneridae</taxon>
        <taxon>Pentapetalae</taxon>
        <taxon>asterids</taxon>
        <taxon>lamiids</taxon>
        <taxon>Lamiales</taxon>
        <taxon>Orobanchaceae</taxon>
        <taxon>Buchnereae</taxon>
        <taxon>Striga</taxon>
    </lineage>
</organism>
<evidence type="ECO:0000313" key="2">
    <source>
        <dbReference type="Proteomes" id="UP001153555"/>
    </source>
</evidence>
<feature type="non-terminal residue" evidence="1">
    <location>
        <position position="209"/>
    </location>
</feature>
<dbReference type="OrthoDB" id="913707at2759"/>
<dbReference type="EMBL" id="CACSLK010028802">
    <property type="protein sequence ID" value="CAA0835317.1"/>
    <property type="molecule type" value="Genomic_DNA"/>
</dbReference>
<dbReference type="AlphaFoldDB" id="A0A9N7NND7"/>
<dbReference type="InterPro" id="IPR021109">
    <property type="entry name" value="Peptidase_aspartic_dom_sf"/>
</dbReference>
<comment type="caution">
    <text evidence="1">The sequence shown here is derived from an EMBL/GenBank/DDBJ whole genome shotgun (WGS) entry which is preliminary data.</text>
</comment>
<protein>
    <submittedName>
        <fullName evidence="1">Uncharacterized protein</fullName>
    </submittedName>
</protein>
<dbReference type="PANTHER" id="PTHR15503:SF22">
    <property type="entry name" value="TRANSPOSON TY3-I GAG POLYPROTEIN"/>
    <property type="match status" value="1"/>
</dbReference>
<dbReference type="Proteomes" id="UP001153555">
    <property type="component" value="Unassembled WGS sequence"/>
</dbReference>
<dbReference type="PANTHER" id="PTHR15503">
    <property type="entry name" value="LDOC1 RELATED"/>
    <property type="match status" value="1"/>
</dbReference>
<gene>
    <name evidence="1" type="ORF">SHERM_02880</name>
</gene>
<dbReference type="CDD" id="cd00303">
    <property type="entry name" value="retropepsin_like"/>
    <property type="match status" value="1"/>
</dbReference>
<accession>A0A9N7NND7</accession>
<dbReference type="Gene3D" id="2.40.70.10">
    <property type="entry name" value="Acid Proteases"/>
    <property type="match status" value="1"/>
</dbReference>
<dbReference type="InterPro" id="IPR032567">
    <property type="entry name" value="RTL1-rel"/>
</dbReference>
<reference evidence="1" key="1">
    <citation type="submission" date="2019-12" db="EMBL/GenBank/DDBJ databases">
        <authorList>
            <person name="Scholes J."/>
        </authorList>
    </citation>
    <scope>NUCLEOTIDE SEQUENCE</scope>
</reference>
<dbReference type="SUPFAM" id="SSF50630">
    <property type="entry name" value="Acid proteases"/>
    <property type="match status" value="1"/>
</dbReference>
<feature type="non-terminal residue" evidence="1">
    <location>
        <position position="1"/>
    </location>
</feature>
<name>A0A9N7NND7_STRHE</name>
<sequence length="209" mass="23347">KREKGLFFNCDEKFVPGHRCKTKQSFLIEFEASEEDGEEVDEAKYDTDTHVDNPEISVHAMAGTQGPKTMRLSAWFRDRRVVVLVDNGSSHNFINSTLSTKLNLPVTRMEPFDVRVANGDRLRCSEIVKDVPIKVQGVILKADLYALTLVGPDVVLGVQWLEGMGPVTTDYKVGSMEFRWGNGMVKLSAGINEGAKKVSLKNMEKLRKG</sequence>
<dbReference type="Pfam" id="PF08284">
    <property type="entry name" value="RVP_2"/>
    <property type="match status" value="1"/>
</dbReference>
<proteinExistence type="predicted"/>
<evidence type="ECO:0000313" key="1">
    <source>
        <dbReference type="EMBL" id="CAA0835317.1"/>
    </source>
</evidence>